<reference evidence="11 12" key="1">
    <citation type="journal article" date="2019" name="Sci. Rep.">
        <title>Orb-weaving spider Araneus ventricosus genome elucidates the spidroin gene catalogue.</title>
        <authorList>
            <person name="Kono N."/>
            <person name="Nakamura H."/>
            <person name="Ohtoshi R."/>
            <person name="Moran D.A.P."/>
            <person name="Shinohara A."/>
            <person name="Yoshida Y."/>
            <person name="Fujiwara M."/>
            <person name="Mori M."/>
            <person name="Tomita M."/>
            <person name="Arakawa K."/>
        </authorList>
    </citation>
    <scope>NUCLEOTIDE SEQUENCE [LARGE SCALE GENOMIC DNA]</scope>
</reference>
<evidence type="ECO:0000256" key="4">
    <source>
        <dbReference type="ARBA" id="ARBA00022679"/>
    </source>
</evidence>
<dbReference type="Gene3D" id="3.40.640.10">
    <property type="entry name" value="Type I PLP-dependent aspartate aminotransferase-like (Major domain)"/>
    <property type="match status" value="1"/>
</dbReference>
<dbReference type="Gene3D" id="3.90.1150.10">
    <property type="entry name" value="Aspartate Aminotransferase, domain 1"/>
    <property type="match status" value="1"/>
</dbReference>
<feature type="domain" description="Aminotransferase class I/classII large" evidence="10">
    <location>
        <begin position="73"/>
        <end position="463"/>
    </location>
</feature>
<dbReference type="AlphaFoldDB" id="A0A4Y2EJ41"/>
<keyword evidence="4 11" id="KW-0808">Transferase</keyword>
<dbReference type="PANTHER" id="PTHR11751:SF29">
    <property type="entry name" value="ALANINE TRANSAMINASE"/>
    <property type="match status" value="1"/>
</dbReference>
<dbReference type="CDD" id="cd00609">
    <property type="entry name" value="AAT_like"/>
    <property type="match status" value="1"/>
</dbReference>
<evidence type="ECO:0000256" key="1">
    <source>
        <dbReference type="ARBA" id="ARBA00001933"/>
    </source>
</evidence>
<name>A0A4Y2EJ41_ARAVE</name>
<comment type="subunit">
    <text evidence="2">Homodimer.</text>
</comment>
<comment type="pathway">
    <text evidence="6">Amino-acid degradation; L-alanine degradation via transaminase pathway; pyruvate from L-alanine: step 1/1.</text>
</comment>
<dbReference type="EMBL" id="BGPR01000629">
    <property type="protein sequence ID" value="GBM29182.1"/>
    <property type="molecule type" value="Genomic_DNA"/>
</dbReference>
<dbReference type="GO" id="GO:0004021">
    <property type="term" value="F:L-alanine:2-oxoglutarate aminotransferase activity"/>
    <property type="evidence" value="ECO:0007669"/>
    <property type="project" value="UniProtKB-EC"/>
</dbReference>
<dbReference type="InterPro" id="IPR015422">
    <property type="entry name" value="PyrdxlP-dep_Trfase_small"/>
</dbReference>
<dbReference type="PANTHER" id="PTHR11751">
    <property type="entry name" value="ALANINE AMINOTRANSFERASE"/>
    <property type="match status" value="1"/>
</dbReference>
<keyword evidence="3 11" id="KW-0032">Aminotransferase</keyword>
<dbReference type="OrthoDB" id="1732682at2759"/>
<dbReference type="FunFam" id="1.10.287.1970:FF:000001">
    <property type="entry name" value="Alanine aminotransferase 2"/>
    <property type="match status" value="1"/>
</dbReference>
<comment type="cofactor">
    <cofactor evidence="1">
        <name>pyridoxal 5'-phosphate</name>
        <dbReference type="ChEBI" id="CHEBI:597326"/>
    </cofactor>
</comment>
<evidence type="ECO:0000256" key="6">
    <source>
        <dbReference type="ARBA" id="ARBA00025708"/>
    </source>
</evidence>
<dbReference type="GO" id="GO:0042853">
    <property type="term" value="P:L-alanine catabolic process"/>
    <property type="evidence" value="ECO:0007669"/>
    <property type="project" value="UniProtKB-UniPathway"/>
</dbReference>
<evidence type="ECO:0000256" key="3">
    <source>
        <dbReference type="ARBA" id="ARBA00022576"/>
    </source>
</evidence>
<comment type="caution">
    <text evidence="11">The sequence shown here is derived from an EMBL/GenBank/DDBJ whole genome shotgun (WGS) entry which is preliminary data.</text>
</comment>
<evidence type="ECO:0000313" key="12">
    <source>
        <dbReference type="Proteomes" id="UP000499080"/>
    </source>
</evidence>
<dbReference type="FunFam" id="3.90.1150.10:FF:000010">
    <property type="entry name" value="Alanine aminotransferase 2"/>
    <property type="match status" value="1"/>
</dbReference>
<dbReference type="InterPro" id="IPR015421">
    <property type="entry name" value="PyrdxlP-dep_Trfase_major"/>
</dbReference>
<comment type="catalytic activity">
    <reaction evidence="9">
        <text>L-alanine + 2-oxoglutarate = pyruvate + L-glutamate</text>
        <dbReference type="Rhea" id="RHEA:19453"/>
        <dbReference type="ChEBI" id="CHEBI:15361"/>
        <dbReference type="ChEBI" id="CHEBI:16810"/>
        <dbReference type="ChEBI" id="CHEBI:29985"/>
        <dbReference type="ChEBI" id="CHEBI:57972"/>
        <dbReference type="EC" id="2.6.1.2"/>
    </reaction>
</comment>
<evidence type="ECO:0000313" key="11">
    <source>
        <dbReference type="EMBL" id="GBM29182.1"/>
    </source>
</evidence>
<dbReference type="GO" id="GO:0030170">
    <property type="term" value="F:pyridoxal phosphate binding"/>
    <property type="evidence" value="ECO:0007669"/>
    <property type="project" value="InterPro"/>
</dbReference>
<evidence type="ECO:0000256" key="8">
    <source>
        <dbReference type="ARBA" id="ARBA00026106"/>
    </source>
</evidence>
<sequence length="481" mass="55402">MDFEPILNEENINQNLRHMEFPWPSLVVSRGNEIEKDIRMGKKYPFKEVIHAHAGDPQGMGQKPITFFQQIVSLCVNPDLLQSDFFPSDVKQRVITILENCRGKSIGSYSDCCGMKVVRQQVAKFIQQRDGILASYEDIFLSSGATDALRIVLYLFCNSSDDKPPGVMVPIPQYPLFSSTVTEYGMYQISYYLNEEKQWALDVSELRRAINESKPYCEPKVLVIINPGNPSGFVMSRADIENIIKFAYEENLFIMADEVYQYNVYDPNLKFYSFKKIMTEMGPPYSSMELSSFMSASKGYMGECGARSGYCEIVNLDHEIKDMLIRLISARMCPPLLGQIIMYCITNPPQSNEPSYEQFEKEKNSIIQSLKERAEFCYKKFNSVEGLSCNKVVGAMYVYPRIHLSQRAIQKAFEQNLRPDEFYAMEMLLESGVCIVPGCLFGQKPQTYHFRLTFLPQMDKLKVIVETILKFHVKFMDEYRD</sequence>
<dbReference type="InterPro" id="IPR015424">
    <property type="entry name" value="PyrdxlP-dep_Trfase"/>
</dbReference>
<dbReference type="EC" id="2.6.1.2" evidence="8"/>
<evidence type="ECO:0000256" key="5">
    <source>
        <dbReference type="ARBA" id="ARBA00022898"/>
    </source>
</evidence>
<organism evidence="11 12">
    <name type="scientific">Araneus ventricosus</name>
    <name type="common">Orbweaver spider</name>
    <name type="synonym">Epeira ventricosa</name>
    <dbReference type="NCBI Taxonomy" id="182803"/>
    <lineage>
        <taxon>Eukaryota</taxon>
        <taxon>Metazoa</taxon>
        <taxon>Ecdysozoa</taxon>
        <taxon>Arthropoda</taxon>
        <taxon>Chelicerata</taxon>
        <taxon>Arachnida</taxon>
        <taxon>Araneae</taxon>
        <taxon>Araneomorphae</taxon>
        <taxon>Entelegynae</taxon>
        <taxon>Araneoidea</taxon>
        <taxon>Araneidae</taxon>
        <taxon>Araneus</taxon>
    </lineage>
</organism>
<gene>
    <name evidence="11" type="primary">gpt2_1</name>
    <name evidence="11" type="ORF">AVEN_27798_1</name>
</gene>
<dbReference type="Gene3D" id="1.10.287.1970">
    <property type="match status" value="1"/>
</dbReference>
<dbReference type="FunFam" id="3.40.640.10:FF:000012">
    <property type="entry name" value="alanine aminotransferase 2"/>
    <property type="match status" value="1"/>
</dbReference>
<evidence type="ECO:0000259" key="10">
    <source>
        <dbReference type="Pfam" id="PF00155"/>
    </source>
</evidence>
<comment type="similarity">
    <text evidence="7">Belongs to the class-I pyridoxal-phosphate-dependent aminotransferase family. Alanine aminotransferase subfamily.</text>
</comment>
<dbReference type="UniPathway" id="UPA00528">
    <property type="reaction ID" value="UER00586"/>
</dbReference>
<keyword evidence="12" id="KW-1185">Reference proteome</keyword>
<keyword evidence="5" id="KW-0663">Pyridoxal phosphate</keyword>
<dbReference type="InterPro" id="IPR004839">
    <property type="entry name" value="Aminotransferase_I/II_large"/>
</dbReference>
<dbReference type="InterPro" id="IPR045088">
    <property type="entry name" value="ALAT1/2-like"/>
</dbReference>
<evidence type="ECO:0000256" key="9">
    <source>
        <dbReference type="ARBA" id="ARBA00047412"/>
    </source>
</evidence>
<dbReference type="SUPFAM" id="SSF53383">
    <property type="entry name" value="PLP-dependent transferases"/>
    <property type="match status" value="1"/>
</dbReference>
<evidence type="ECO:0000256" key="2">
    <source>
        <dbReference type="ARBA" id="ARBA00011738"/>
    </source>
</evidence>
<evidence type="ECO:0000256" key="7">
    <source>
        <dbReference type="ARBA" id="ARBA00025785"/>
    </source>
</evidence>
<protein>
    <recommendedName>
        <fullName evidence="8">alanine transaminase</fullName>
        <ecNumber evidence="8">2.6.1.2</ecNumber>
    </recommendedName>
</protein>
<accession>A0A4Y2EJ41</accession>
<proteinExistence type="inferred from homology"/>
<dbReference type="Pfam" id="PF00155">
    <property type="entry name" value="Aminotran_1_2"/>
    <property type="match status" value="1"/>
</dbReference>
<dbReference type="Proteomes" id="UP000499080">
    <property type="component" value="Unassembled WGS sequence"/>
</dbReference>